<dbReference type="Pfam" id="PF00672">
    <property type="entry name" value="HAMP"/>
    <property type="match status" value="1"/>
</dbReference>
<keyword evidence="11 14" id="KW-1133">Transmembrane helix</keyword>
<comment type="caution">
    <text evidence="17">The sequence shown here is derived from an EMBL/GenBank/DDBJ whole genome shotgun (WGS) entry which is preliminary data.</text>
</comment>
<keyword evidence="4" id="KW-1003">Cell membrane</keyword>
<dbReference type="CDD" id="cd00082">
    <property type="entry name" value="HisKA"/>
    <property type="match status" value="1"/>
</dbReference>
<dbReference type="CDD" id="cd00075">
    <property type="entry name" value="HATPase"/>
    <property type="match status" value="1"/>
</dbReference>
<proteinExistence type="predicted"/>
<dbReference type="SUPFAM" id="SSF55874">
    <property type="entry name" value="ATPase domain of HSP90 chaperone/DNA topoisomerase II/histidine kinase"/>
    <property type="match status" value="1"/>
</dbReference>
<evidence type="ECO:0000259" key="15">
    <source>
        <dbReference type="PROSITE" id="PS50109"/>
    </source>
</evidence>
<comment type="catalytic activity">
    <reaction evidence="1">
        <text>ATP + protein L-histidine = ADP + protein N-phospho-L-histidine.</text>
        <dbReference type="EC" id="2.7.13.3"/>
    </reaction>
</comment>
<dbReference type="SUPFAM" id="SSF47384">
    <property type="entry name" value="Homodimeric domain of signal transducing histidine kinase"/>
    <property type="match status" value="1"/>
</dbReference>
<dbReference type="InterPro" id="IPR036097">
    <property type="entry name" value="HisK_dim/P_sf"/>
</dbReference>
<evidence type="ECO:0000256" key="2">
    <source>
        <dbReference type="ARBA" id="ARBA00004651"/>
    </source>
</evidence>
<dbReference type="InterPro" id="IPR050398">
    <property type="entry name" value="HssS/ArlS-like"/>
</dbReference>
<dbReference type="PROSITE" id="PS50109">
    <property type="entry name" value="HIS_KIN"/>
    <property type="match status" value="1"/>
</dbReference>
<evidence type="ECO:0000256" key="1">
    <source>
        <dbReference type="ARBA" id="ARBA00000085"/>
    </source>
</evidence>
<dbReference type="RefSeq" id="WP_377493288.1">
    <property type="nucleotide sequence ID" value="NZ_JBHMDO010000017.1"/>
</dbReference>
<evidence type="ECO:0000256" key="5">
    <source>
        <dbReference type="ARBA" id="ARBA00022553"/>
    </source>
</evidence>
<accession>A0ABV5KPB2</accession>
<comment type="subcellular location">
    <subcellularLocation>
        <location evidence="2">Cell membrane</location>
        <topology evidence="2">Multi-pass membrane protein</topology>
    </subcellularLocation>
</comment>
<keyword evidence="6" id="KW-0808">Transferase</keyword>
<keyword evidence="10" id="KW-0067">ATP-binding</keyword>
<dbReference type="CDD" id="cd06225">
    <property type="entry name" value="HAMP"/>
    <property type="match status" value="1"/>
</dbReference>
<keyword evidence="18" id="KW-1185">Reference proteome</keyword>
<keyword evidence="13 14" id="KW-0472">Membrane</keyword>
<dbReference type="GO" id="GO:0016301">
    <property type="term" value="F:kinase activity"/>
    <property type="evidence" value="ECO:0007669"/>
    <property type="project" value="UniProtKB-KW"/>
</dbReference>
<feature type="domain" description="Histidine kinase" evidence="15">
    <location>
        <begin position="149"/>
        <end position="361"/>
    </location>
</feature>
<dbReference type="Gene3D" id="6.10.340.10">
    <property type="match status" value="1"/>
</dbReference>
<dbReference type="Pfam" id="PF00512">
    <property type="entry name" value="HisKA"/>
    <property type="match status" value="1"/>
</dbReference>
<sequence length="369" mass="40362">MRRLHHRLAAVLIAMAAVILILSTVSSLWSIHYHLTMYRHQQSAEGAAADSAGLTGFGGHLEQALMQSTLLTFLGALSIAALLGYYVAKRVSAPLVEMKRGAERMAKGEWGSRVRVRGEDELAQLAGSLNGLGEQLQVQQQLRLTMSQDVAHELRTPLATLKSHLIALEDGIWEPTPSRLRACSEEVERLIALVAELEELHAMDAPDFRLRLEPKPLAPVIGKAAEITEAAYARKGVGLRVRMDSEACVDMDDSRMLQVLLNLLTNALAHTEPGGEVRIELAEEGGQVTVDLRDTGPGIPSEDLPYIFERFYRGDKSRTRKSGGSGIGLAIVHKLVAAHGGQVWAENDGGAVFRVRLPLHRDEGREPYL</sequence>
<dbReference type="InterPro" id="IPR036890">
    <property type="entry name" value="HATPase_C_sf"/>
</dbReference>
<evidence type="ECO:0000256" key="11">
    <source>
        <dbReference type="ARBA" id="ARBA00022989"/>
    </source>
</evidence>
<dbReference type="SMART" id="SM00387">
    <property type="entry name" value="HATPase_c"/>
    <property type="match status" value="1"/>
</dbReference>
<keyword evidence="8" id="KW-0547">Nucleotide-binding</keyword>
<dbReference type="SUPFAM" id="SSF158472">
    <property type="entry name" value="HAMP domain-like"/>
    <property type="match status" value="1"/>
</dbReference>
<dbReference type="InterPro" id="IPR003660">
    <property type="entry name" value="HAMP_dom"/>
</dbReference>
<protein>
    <recommendedName>
        <fullName evidence="3">histidine kinase</fullName>
        <ecNumber evidence="3">2.7.13.3</ecNumber>
    </recommendedName>
</protein>
<organism evidence="17 18">
    <name type="scientific">Paenibacillus aurantiacus</name>
    <dbReference type="NCBI Taxonomy" id="1936118"/>
    <lineage>
        <taxon>Bacteria</taxon>
        <taxon>Bacillati</taxon>
        <taxon>Bacillota</taxon>
        <taxon>Bacilli</taxon>
        <taxon>Bacillales</taxon>
        <taxon>Paenibacillaceae</taxon>
        <taxon>Paenibacillus</taxon>
    </lineage>
</organism>
<dbReference type="PANTHER" id="PTHR45528:SF1">
    <property type="entry name" value="SENSOR HISTIDINE KINASE CPXA"/>
    <property type="match status" value="1"/>
</dbReference>
<keyword evidence="5" id="KW-0597">Phosphoprotein</keyword>
<dbReference type="PROSITE" id="PS50885">
    <property type="entry name" value="HAMP"/>
    <property type="match status" value="1"/>
</dbReference>
<keyword evidence="12" id="KW-0902">Two-component regulatory system</keyword>
<evidence type="ECO:0000256" key="6">
    <source>
        <dbReference type="ARBA" id="ARBA00022679"/>
    </source>
</evidence>
<keyword evidence="9 17" id="KW-0418">Kinase</keyword>
<feature type="domain" description="HAMP" evidence="16">
    <location>
        <begin position="89"/>
        <end position="141"/>
    </location>
</feature>
<dbReference type="Pfam" id="PF02518">
    <property type="entry name" value="HATPase_c"/>
    <property type="match status" value="1"/>
</dbReference>
<evidence type="ECO:0000256" key="9">
    <source>
        <dbReference type="ARBA" id="ARBA00022777"/>
    </source>
</evidence>
<evidence type="ECO:0000256" key="14">
    <source>
        <dbReference type="SAM" id="Phobius"/>
    </source>
</evidence>
<dbReference type="EMBL" id="JBHMDO010000017">
    <property type="protein sequence ID" value="MFB9326218.1"/>
    <property type="molecule type" value="Genomic_DNA"/>
</dbReference>
<evidence type="ECO:0000256" key="12">
    <source>
        <dbReference type="ARBA" id="ARBA00023012"/>
    </source>
</evidence>
<evidence type="ECO:0000313" key="17">
    <source>
        <dbReference type="EMBL" id="MFB9326218.1"/>
    </source>
</evidence>
<dbReference type="SMART" id="SM00304">
    <property type="entry name" value="HAMP"/>
    <property type="match status" value="1"/>
</dbReference>
<dbReference type="PRINTS" id="PR00344">
    <property type="entry name" value="BCTRLSENSOR"/>
</dbReference>
<dbReference type="InterPro" id="IPR005467">
    <property type="entry name" value="His_kinase_dom"/>
</dbReference>
<evidence type="ECO:0000256" key="3">
    <source>
        <dbReference type="ARBA" id="ARBA00012438"/>
    </source>
</evidence>
<name>A0ABV5KPB2_9BACL</name>
<evidence type="ECO:0000256" key="8">
    <source>
        <dbReference type="ARBA" id="ARBA00022741"/>
    </source>
</evidence>
<dbReference type="InterPro" id="IPR003594">
    <property type="entry name" value="HATPase_dom"/>
</dbReference>
<dbReference type="PANTHER" id="PTHR45528">
    <property type="entry name" value="SENSOR HISTIDINE KINASE CPXA"/>
    <property type="match status" value="1"/>
</dbReference>
<feature type="transmembrane region" description="Helical" evidence="14">
    <location>
        <begin position="70"/>
        <end position="88"/>
    </location>
</feature>
<dbReference type="EC" id="2.7.13.3" evidence="3"/>
<evidence type="ECO:0000256" key="10">
    <source>
        <dbReference type="ARBA" id="ARBA00022840"/>
    </source>
</evidence>
<evidence type="ECO:0000256" key="4">
    <source>
        <dbReference type="ARBA" id="ARBA00022475"/>
    </source>
</evidence>
<dbReference type="SMART" id="SM00388">
    <property type="entry name" value="HisKA"/>
    <property type="match status" value="1"/>
</dbReference>
<dbReference type="InterPro" id="IPR003661">
    <property type="entry name" value="HisK_dim/P_dom"/>
</dbReference>
<evidence type="ECO:0000256" key="13">
    <source>
        <dbReference type="ARBA" id="ARBA00023136"/>
    </source>
</evidence>
<dbReference type="InterPro" id="IPR004358">
    <property type="entry name" value="Sig_transdc_His_kin-like_C"/>
</dbReference>
<reference evidence="17 18" key="1">
    <citation type="submission" date="2024-09" db="EMBL/GenBank/DDBJ databases">
        <authorList>
            <person name="Sun Q."/>
            <person name="Mori K."/>
        </authorList>
    </citation>
    <scope>NUCLEOTIDE SEQUENCE [LARGE SCALE GENOMIC DNA]</scope>
    <source>
        <strain evidence="17 18">TISTR 2452</strain>
    </source>
</reference>
<evidence type="ECO:0000313" key="18">
    <source>
        <dbReference type="Proteomes" id="UP001589747"/>
    </source>
</evidence>
<dbReference type="Gene3D" id="3.30.565.10">
    <property type="entry name" value="Histidine kinase-like ATPase, C-terminal domain"/>
    <property type="match status" value="1"/>
</dbReference>
<dbReference type="Proteomes" id="UP001589747">
    <property type="component" value="Unassembled WGS sequence"/>
</dbReference>
<evidence type="ECO:0000259" key="16">
    <source>
        <dbReference type="PROSITE" id="PS50885"/>
    </source>
</evidence>
<gene>
    <name evidence="17" type="ORF">ACFFSY_09870</name>
</gene>
<evidence type="ECO:0000256" key="7">
    <source>
        <dbReference type="ARBA" id="ARBA00022692"/>
    </source>
</evidence>
<keyword evidence="7 14" id="KW-0812">Transmembrane</keyword>
<dbReference type="Gene3D" id="1.10.287.130">
    <property type="match status" value="1"/>
</dbReference>